<organism evidence="2 3">
    <name type="scientific">Phytophthora fragariae</name>
    <dbReference type="NCBI Taxonomy" id="53985"/>
    <lineage>
        <taxon>Eukaryota</taxon>
        <taxon>Sar</taxon>
        <taxon>Stramenopiles</taxon>
        <taxon>Oomycota</taxon>
        <taxon>Peronosporomycetes</taxon>
        <taxon>Peronosporales</taxon>
        <taxon>Peronosporaceae</taxon>
        <taxon>Phytophthora</taxon>
    </lineage>
</organism>
<evidence type="ECO:0000313" key="2">
    <source>
        <dbReference type="EMBL" id="KAE9266758.1"/>
    </source>
</evidence>
<name>A0A6A4B075_9STRA</name>
<dbReference type="AlphaFoldDB" id="A0A6A4B075"/>
<accession>A0A6A4B075</accession>
<gene>
    <name evidence="2" type="ORF">PF001_g30343</name>
</gene>
<reference evidence="2 3" key="1">
    <citation type="submission" date="2018-08" db="EMBL/GenBank/DDBJ databases">
        <title>Genomic investigation of the strawberry pathogen Phytophthora fragariae indicates pathogenicity is determined by transcriptional variation in three key races.</title>
        <authorList>
            <person name="Adams T.M."/>
            <person name="Armitage A.D."/>
            <person name="Sobczyk M.K."/>
            <person name="Bates H.J."/>
            <person name="Dunwell J.M."/>
            <person name="Nellist C.F."/>
            <person name="Harrison R.J."/>
        </authorList>
    </citation>
    <scope>NUCLEOTIDE SEQUENCE [LARGE SCALE GENOMIC DNA]</scope>
    <source>
        <strain evidence="2 3">A4</strain>
    </source>
</reference>
<evidence type="ECO:0000313" key="3">
    <source>
        <dbReference type="Proteomes" id="UP000437068"/>
    </source>
</evidence>
<dbReference type="EMBL" id="QXGE01005727">
    <property type="protein sequence ID" value="KAE9266758.1"/>
    <property type="molecule type" value="Genomic_DNA"/>
</dbReference>
<dbReference type="Proteomes" id="UP000437068">
    <property type="component" value="Unassembled WGS sequence"/>
</dbReference>
<protein>
    <submittedName>
        <fullName evidence="2">Uncharacterized protein</fullName>
    </submittedName>
</protein>
<feature type="region of interest" description="Disordered" evidence="1">
    <location>
        <begin position="1"/>
        <end position="22"/>
    </location>
</feature>
<sequence>MAADDCGSPRPHAGATEDTPKLQGDLAGKMSVYDVVELLLSCDEMVGSAAGIPDEINTCVGISCAVSPRQLWVAVPEGVAGAAVLGVHLRDDGDWAVGETRLRAGRGLTKRPGLLCPQNKRIAEVGGQLPKLYLDGTTLAVLNEPTNQPIDWLNLQTTLHREDLEAGRTVPLAATSTTPWIPKSLFRKENVWFLVMEKRKEWDLKSKSCVTT</sequence>
<comment type="caution">
    <text evidence="2">The sequence shown here is derived from an EMBL/GenBank/DDBJ whole genome shotgun (WGS) entry which is preliminary data.</text>
</comment>
<proteinExistence type="predicted"/>
<evidence type="ECO:0000256" key="1">
    <source>
        <dbReference type="SAM" id="MobiDB-lite"/>
    </source>
</evidence>